<dbReference type="OrthoDB" id="3215846at2"/>
<protein>
    <recommendedName>
        <fullName evidence="4">DUF2993 domain-containing protein</fullName>
    </recommendedName>
</protein>
<accession>A0A1I5SUR3</accession>
<sequence>MSSPVTQRDRRPPARPRRRSRRGRTIAIVAAVLVGLLVAADFGLAAMAEHTVSQKAREQLGLAHDPSVTVHGFPFTVQALSGDYRHISVHATGIPVGDTLRDLEVDAELRHVDAPLSDLLNGNVQQITIGEVEGSVRIKATDIARVDPLSKIENLRIEPASEEYVRRGEGTEEDRDALEREQEAEDDATAGVRLSGEADIAGDRVEIVTLAMIELDGNRVRITPHWLQFGNGRRTTVVPPQVQQALLPNFEADINARQLPFTVTPTAVRVESGAIVVKGKAENVAFAGM</sequence>
<feature type="compositionally biased region" description="Acidic residues" evidence="1">
    <location>
        <begin position="171"/>
        <end position="188"/>
    </location>
</feature>
<keyword evidence="3" id="KW-1185">Reference proteome</keyword>
<organism evidence="2 3">
    <name type="scientific">Amycolatopsis arida</name>
    <dbReference type="NCBI Taxonomy" id="587909"/>
    <lineage>
        <taxon>Bacteria</taxon>
        <taxon>Bacillati</taxon>
        <taxon>Actinomycetota</taxon>
        <taxon>Actinomycetes</taxon>
        <taxon>Pseudonocardiales</taxon>
        <taxon>Pseudonocardiaceae</taxon>
        <taxon>Amycolatopsis</taxon>
    </lineage>
</organism>
<gene>
    <name evidence="2" type="ORF">SAMN05421810_103282</name>
</gene>
<feature type="region of interest" description="Disordered" evidence="1">
    <location>
        <begin position="163"/>
        <end position="190"/>
    </location>
</feature>
<dbReference type="AlphaFoldDB" id="A0A1I5SUR3"/>
<dbReference type="Pfam" id="PF11209">
    <property type="entry name" value="LmeA"/>
    <property type="match status" value="1"/>
</dbReference>
<reference evidence="3" key="1">
    <citation type="submission" date="2016-10" db="EMBL/GenBank/DDBJ databases">
        <authorList>
            <person name="Varghese N."/>
            <person name="Submissions S."/>
        </authorList>
    </citation>
    <scope>NUCLEOTIDE SEQUENCE [LARGE SCALE GENOMIC DNA]</scope>
    <source>
        <strain evidence="3">CGMCC 4.5579</strain>
    </source>
</reference>
<name>A0A1I5SUR3_9PSEU</name>
<evidence type="ECO:0000313" key="3">
    <source>
        <dbReference type="Proteomes" id="UP000198727"/>
    </source>
</evidence>
<evidence type="ECO:0008006" key="4">
    <source>
        <dbReference type="Google" id="ProtNLM"/>
    </source>
</evidence>
<dbReference type="EMBL" id="FOWW01000003">
    <property type="protein sequence ID" value="SFP74512.1"/>
    <property type="molecule type" value="Genomic_DNA"/>
</dbReference>
<dbReference type="RefSeq" id="WP_092529934.1">
    <property type="nucleotide sequence ID" value="NZ_FOWW01000003.1"/>
</dbReference>
<evidence type="ECO:0000256" key="1">
    <source>
        <dbReference type="SAM" id="MobiDB-lite"/>
    </source>
</evidence>
<feature type="region of interest" description="Disordered" evidence="1">
    <location>
        <begin position="1"/>
        <end position="21"/>
    </location>
</feature>
<evidence type="ECO:0000313" key="2">
    <source>
        <dbReference type="EMBL" id="SFP74512.1"/>
    </source>
</evidence>
<dbReference type="Proteomes" id="UP000198727">
    <property type="component" value="Unassembled WGS sequence"/>
</dbReference>
<dbReference type="InterPro" id="IPR021373">
    <property type="entry name" value="DUF2993"/>
</dbReference>
<proteinExistence type="predicted"/>
<dbReference type="STRING" id="587909.SAMN05421810_103282"/>